<feature type="region of interest" description="Disordered" evidence="1">
    <location>
        <begin position="1"/>
        <end position="37"/>
    </location>
</feature>
<comment type="caution">
    <text evidence="2">The sequence shown here is derived from an EMBL/GenBank/DDBJ whole genome shotgun (WGS) entry which is preliminary data.</text>
</comment>
<evidence type="ECO:0000313" key="3">
    <source>
        <dbReference type="Proteomes" id="UP001358586"/>
    </source>
</evidence>
<feature type="compositionally biased region" description="Basic residues" evidence="1">
    <location>
        <begin position="10"/>
        <end position="19"/>
    </location>
</feature>
<proteinExistence type="predicted"/>
<keyword evidence="3" id="KW-1185">Reference proteome</keyword>
<evidence type="ECO:0000313" key="2">
    <source>
        <dbReference type="EMBL" id="KAK5847066.1"/>
    </source>
</evidence>
<name>A0ABR0R6B3_GOSAR</name>
<reference evidence="2 3" key="1">
    <citation type="submission" date="2023-03" db="EMBL/GenBank/DDBJ databases">
        <title>WGS of Gossypium arboreum.</title>
        <authorList>
            <person name="Yu D."/>
        </authorList>
    </citation>
    <scope>NUCLEOTIDE SEQUENCE [LARGE SCALE GENOMIC DNA]</scope>
    <source>
        <tissue evidence="2">Leaf</tissue>
    </source>
</reference>
<evidence type="ECO:0000256" key="1">
    <source>
        <dbReference type="SAM" id="MobiDB-lite"/>
    </source>
</evidence>
<organism evidence="2 3">
    <name type="scientific">Gossypium arboreum</name>
    <name type="common">Tree cotton</name>
    <name type="synonym">Gossypium nanking</name>
    <dbReference type="NCBI Taxonomy" id="29729"/>
    <lineage>
        <taxon>Eukaryota</taxon>
        <taxon>Viridiplantae</taxon>
        <taxon>Streptophyta</taxon>
        <taxon>Embryophyta</taxon>
        <taxon>Tracheophyta</taxon>
        <taxon>Spermatophyta</taxon>
        <taxon>Magnoliopsida</taxon>
        <taxon>eudicotyledons</taxon>
        <taxon>Gunneridae</taxon>
        <taxon>Pentapetalae</taxon>
        <taxon>rosids</taxon>
        <taxon>malvids</taxon>
        <taxon>Malvales</taxon>
        <taxon>Malvaceae</taxon>
        <taxon>Malvoideae</taxon>
        <taxon>Gossypium</taxon>
    </lineage>
</organism>
<accession>A0ABR0R6B3</accession>
<dbReference type="Proteomes" id="UP001358586">
    <property type="component" value="Chromosome 1"/>
</dbReference>
<dbReference type="EMBL" id="JARKNE010000001">
    <property type="protein sequence ID" value="KAK5847066.1"/>
    <property type="molecule type" value="Genomic_DNA"/>
</dbReference>
<sequence length="97" mass="10595">MSGYPIPVSTRKHWRRKINTGKGEKNDGPGVVSSLSHGGSEWIKPVILPLPGAGGVRCSVKPASRFFPLFKNHETQAYARAPWSNSWLGTGKPMSNH</sequence>
<protein>
    <submittedName>
        <fullName evidence="2">Uncharacterized protein</fullName>
    </submittedName>
</protein>
<gene>
    <name evidence="2" type="ORF">PVK06_003368</name>
</gene>